<evidence type="ECO:0000313" key="8">
    <source>
        <dbReference type="EMBL" id="RRJ87193.1"/>
    </source>
</evidence>
<dbReference type="SUPFAM" id="SSF47203">
    <property type="entry name" value="Acyl-CoA dehydrogenase C-terminal domain-like"/>
    <property type="match status" value="1"/>
</dbReference>
<comment type="cofactor">
    <cofactor evidence="1">
        <name>FAD</name>
        <dbReference type="ChEBI" id="CHEBI:57692"/>
    </cofactor>
</comment>
<dbReference type="EMBL" id="RQVS01000005">
    <property type="protein sequence ID" value="RRJ87193.1"/>
    <property type="molecule type" value="Genomic_DNA"/>
</dbReference>
<organism evidence="8 9">
    <name type="scientific">Gulosibacter macacae</name>
    <dbReference type="NCBI Taxonomy" id="2488791"/>
    <lineage>
        <taxon>Bacteria</taxon>
        <taxon>Bacillati</taxon>
        <taxon>Actinomycetota</taxon>
        <taxon>Actinomycetes</taxon>
        <taxon>Micrococcales</taxon>
        <taxon>Microbacteriaceae</taxon>
        <taxon>Gulosibacter</taxon>
    </lineage>
</organism>
<dbReference type="PANTHER" id="PTHR43884:SF25">
    <property type="entry name" value="ACYL-COA DEHYDROGENASE YDBM-RELATED"/>
    <property type="match status" value="1"/>
</dbReference>
<evidence type="ECO:0000256" key="5">
    <source>
        <dbReference type="ARBA" id="ARBA00023002"/>
    </source>
</evidence>
<evidence type="ECO:0000256" key="4">
    <source>
        <dbReference type="ARBA" id="ARBA00022827"/>
    </source>
</evidence>
<keyword evidence="3" id="KW-0285">Flavoprotein</keyword>
<dbReference type="Gene3D" id="1.20.140.10">
    <property type="entry name" value="Butyryl-CoA Dehydrogenase, subunit A, domain 3"/>
    <property type="match status" value="1"/>
</dbReference>
<dbReference type="InterPro" id="IPR009075">
    <property type="entry name" value="AcylCo_DH/oxidase_C"/>
</dbReference>
<dbReference type="GO" id="GO:0050660">
    <property type="term" value="F:flavin adenine dinucleotide binding"/>
    <property type="evidence" value="ECO:0007669"/>
    <property type="project" value="InterPro"/>
</dbReference>
<dbReference type="InterPro" id="IPR036250">
    <property type="entry name" value="AcylCo_DH-like_C"/>
</dbReference>
<evidence type="ECO:0000313" key="9">
    <source>
        <dbReference type="Proteomes" id="UP000274391"/>
    </source>
</evidence>
<keyword evidence="4" id="KW-0274">FAD</keyword>
<evidence type="ECO:0000256" key="2">
    <source>
        <dbReference type="ARBA" id="ARBA00009347"/>
    </source>
</evidence>
<dbReference type="InterPro" id="IPR037069">
    <property type="entry name" value="AcylCoA_DH/ox_N_sf"/>
</dbReference>
<dbReference type="RefSeq" id="WP_124970921.1">
    <property type="nucleotide sequence ID" value="NZ_RQVS01000005.1"/>
</dbReference>
<dbReference type="GO" id="GO:0003995">
    <property type="term" value="F:acyl-CoA dehydrogenase activity"/>
    <property type="evidence" value="ECO:0007669"/>
    <property type="project" value="TreeGrafter"/>
</dbReference>
<dbReference type="Proteomes" id="UP000274391">
    <property type="component" value="Unassembled WGS sequence"/>
</dbReference>
<dbReference type="Gene3D" id="2.40.110.10">
    <property type="entry name" value="Butyryl-CoA Dehydrogenase, subunit A, domain 2"/>
    <property type="match status" value="1"/>
</dbReference>
<dbReference type="InterPro" id="IPR046373">
    <property type="entry name" value="Acyl-CoA_Oxase/DH_mid-dom_sf"/>
</dbReference>
<comment type="caution">
    <text evidence="8">The sequence shown here is derived from an EMBL/GenBank/DDBJ whole genome shotgun (WGS) entry which is preliminary data.</text>
</comment>
<sequence>MPTSDPRVLLDDDLLAAFRERASRYDVENEFPTADLDDLREIGYLKLLVPREFGGLGLSLEQTARMQARLASAAPSTALAVNMHLITTGVARVLRARGDDSLDWVAKEAANGEVIGLAISEPGNDSVTFDSTVTAVPDGEGGYTFTGTKFFTSLSPVWTRLWIFGRDDSGDEPRLVHAMLRRDDEGIHIHDDWDTVGMRATQSCTTSLSGVHVPAERVIGYSPVGPNGSPLVFGIFANFLLLIGACYVGLGDRAVELAIESAHRRMSHSREGAPYADDPAIRDLVARMGMRQLAARTLVESTARDVDEIANHGASWFPRFTVAKHDASNAARATVADALEVVGGASFRSSSELGRLYRDVAASIFHPSQDRVVRAGVANWLLGPIGAVDSESKRNAEANASND</sequence>
<feature type="domain" description="Acyl-CoA dehydrogenase/oxidase C-terminal" evidence="6">
    <location>
        <begin position="241"/>
        <end position="361"/>
    </location>
</feature>
<dbReference type="OrthoDB" id="3404950at2"/>
<proteinExistence type="inferred from homology"/>
<protein>
    <submittedName>
        <fullName evidence="8">Acyl-CoA dehydrogenase</fullName>
    </submittedName>
</protein>
<evidence type="ECO:0000256" key="1">
    <source>
        <dbReference type="ARBA" id="ARBA00001974"/>
    </source>
</evidence>
<keyword evidence="5" id="KW-0560">Oxidoreductase</keyword>
<dbReference type="Gene3D" id="1.10.540.10">
    <property type="entry name" value="Acyl-CoA dehydrogenase/oxidase, N-terminal domain"/>
    <property type="match status" value="1"/>
</dbReference>
<dbReference type="InterPro" id="IPR013786">
    <property type="entry name" value="AcylCoA_DH/ox_N"/>
</dbReference>
<name>A0A3P3W2Y6_9MICO</name>
<evidence type="ECO:0000259" key="7">
    <source>
        <dbReference type="Pfam" id="PF02771"/>
    </source>
</evidence>
<feature type="domain" description="Acyl-CoA dehydrogenase/oxidase N-terminal" evidence="7">
    <location>
        <begin position="20"/>
        <end position="85"/>
    </location>
</feature>
<dbReference type="AlphaFoldDB" id="A0A3P3W2Y6"/>
<dbReference type="Pfam" id="PF02771">
    <property type="entry name" value="Acyl-CoA_dh_N"/>
    <property type="match status" value="1"/>
</dbReference>
<evidence type="ECO:0000256" key="3">
    <source>
        <dbReference type="ARBA" id="ARBA00022630"/>
    </source>
</evidence>
<dbReference type="PANTHER" id="PTHR43884">
    <property type="entry name" value="ACYL-COA DEHYDROGENASE"/>
    <property type="match status" value="1"/>
</dbReference>
<reference evidence="8 9" key="1">
    <citation type="submission" date="2018-11" db="EMBL/GenBank/DDBJ databases">
        <title>YIM 102482-1 draft genome.</title>
        <authorList>
            <person name="Li G."/>
            <person name="Jiang Y."/>
        </authorList>
    </citation>
    <scope>NUCLEOTIDE SEQUENCE [LARGE SCALE GENOMIC DNA]</scope>
    <source>
        <strain evidence="8 9">YIM 102482-1</strain>
    </source>
</reference>
<comment type="similarity">
    <text evidence="2">Belongs to the acyl-CoA dehydrogenase family.</text>
</comment>
<dbReference type="InterPro" id="IPR009100">
    <property type="entry name" value="AcylCoA_DH/oxidase_NM_dom_sf"/>
</dbReference>
<keyword evidence="9" id="KW-1185">Reference proteome</keyword>
<dbReference type="PIRSF" id="PIRSF016578">
    <property type="entry name" value="HsaA"/>
    <property type="match status" value="1"/>
</dbReference>
<dbReference type="SUPFAM" id="SSF56645">
    <property type="entry name" value="Acyl-CoA dehydrogenase NM domain-like"/>
    <property type="match status" value="1"/>
</dbReference>
<gene>
    <name evidence="8" type="ORF">EG850_05065</name>
</gene>
<dbReference type="Pfam" id="PF00441">
    <property type="entry name" value="Acyl-CoA_dh_1"/>
    <property type="match status" value="1"/>
</dbReference>
<evidence type="ECO:0000259" key="6">
    <source>
        <dbReference type="Pfam" id="PF00441"/>
    </source>
</evidence>
<accession>A0A3P3W2Y6</accession>